<gene>
    <name evidence="1" type="ORF">D3870_16520</name>
</gene>
<evidence type="ECO:0000313" key="1">
    <source>
        <dbReference type="EMBL" id="RJG07386.1"/>
    </source>
</evidence>
<comment type="caution">
    <text evidence="1">The sequence shown here is derived from an EMBL/GenBank/DDBJ whole genome shotgun (WGS) entry which is preliminary data.</text>
</comment>
<proteinExistence type="predicted"/>
<dbReference type="EMBL" id="QYUN01000002">
    <property type="protein sequence ID" value="RJG07386.1"/>
    <property type="molecule type" value="Genomic_DNA"/>
</dbReference>
<protein>
    <submittedName>
        <fullName evidence="1">Uncharacterized protein</fullName>
    </submittedName>
</protein>
<keyword evidence="2" id="KW-1185">Reference proteome</keyword>
<dbReference type="Proteomes" id="UP000285190">
    <property type="component" value="Unassembled WGS sequence"/>
</dbReference>
<evidence type="ECO:0000313" key="2">
    <source>
        <dbReference type="Proteomes" id="UP000285190"/>
    </source>
</evidence>
<name>A0A418X4P6_9BURK</name>
<sequence>MKMPARLRGAGTKCRSTRSGKLAIRIQRPRGLIPAALLAAGVVPVAPVPVPVVPVLAEVGAACAVQVKAGGAVVPELALCAHRTTSLLVVSINHVELPAADPFAPVLPALEVSGTNGSGVLVV</sequence>
<organism evidence="1 2">
    <name type="scientific">Noviherbaspirillum cavernae</name>
    <dbReference type="NCBI Taxonomy" id="2320862"/>
    <lineage>
        <taxon>Bacteria</taxon>
        <taxon>Pseudomonadati</taxon>
        <taxon>Pseudomonadota</taxon>
        <taxon>Betaproteobacteria</taxon>
        <taxon>Burkholderiales</taxon>
        <taxon>Oxalobacteraceae</taxon>
        <taxon>Noviherbaspirillum</taxon>
    </lineage>
</organism>
<dbReference type="AlphaFoldDB" id="A0A418X4P6"/>
<accession>A0A418X4P6</accession>
<reference evidence="1 2" key="1">
    <citation type="submission" date="2018-09" db="EMBL/GenBank/DDBJ databases">
        <authorList>
            <person name="Zhu H."/>
        </authorList>
    </citation>
    <scope>NUCLEOTIDE SEQUENCE [LARGE SCALE GENOMIC DNA]</scope>
    <source>
        <strain evidence="1 2">K2R10-39</strain>
    </source>
</reference>